<sequence length="451" mass="46905">MGGRGPYSDRVPPSHSHSAGHSHGTDPDAPPPPPEVLARRRRAVQLMLFLLVPVGLATIVGLVVLWPSGETSAAQEAVEVQFPAGTTYADGRVVSVDPYDCSQPAGEGEVRELTCASVVVEVLEGEGAGEYEQLDLLPEVYAAGVEVGDVFVLTRDGGTEGGATYSFSDYERTTPMVLFAIFFAVVVAAVARLRGVAALLGLAFAFVVLLQFMLPGLLAGESPLLVTLVGSAAIMFAVLYLAHGFSARTTTALVGTLFGLALVAVLGEIGVRTARLTGLTSEETVQLQGYDPGLDFSGLVIAGIVVAGLGVLNDVTITQASAIWQLHEVDPAMGWGRLYRRGMTVGRDHIASTVYTVVFAYAGAALPLLLLFELYSRPAGITLTSSAVAEEVIRTLVGGVALVLAVPVTTAVGAFFATASGTETDAMSDDAMSDKGTPGRGLAALRSRLAR</sequence>
<feature type="transmembrane region" description="Helical" evidence="2">
    <location>
        <begin position="294"/>
        <end position="312"/>
    </location>
</feature>
<dbReference type="InterPro" id="IPR012507">
    <property type="entry name" value="YibE_F"/>
</dbReference>
<organism evidence="3 4">
    <name type="scientific">Trujillonella endophytica</name>
    <dbReference type="NCBI Taxonomy" id="673521"/>
    <lineage>
        <taxon>Bacteria</taxon>
        <taxon>Bacillati</taxon>
        <taxon>Actinomycetota</taxon>
        <taxon>Actinomycetes</taxon>
        <taxon>Geodermatophilales</taxon>
        <taxon>Geodermatophilaceae</taxon>
        <taxon>Trujillonella</taxon>
    </lineage>
</organism>
<protein>
    <submittedName>
        <fullName evidence="3">Uncharacterized membrane protein</fullName>
    </submittedName>
</protein>
<dbReference type="Proteomes" id="UP000198960">
    <property type="component" value="Unassembled WGS sequence"/>
</dbReference>
<dbReference type="STRING" id="673521.SAMN05660991_00054"/>
<feature type="region of interest" description="Disordered" evidence="1">
    <location>
        <begin position="1"/>
        <end position="36"/>
    </location>
</feature>
<feature type="transmembrane region" description="Helical" evidence="2">
    <location>
        <begin position="173"/>
        <end position="191"/>
    </location>
</feature>
<dbReference type="EMBL" id="FOEE01000001">
    <property type="protein sequence ID" value="SEO38718.1"/>
    <property type="molecule type" value="Genomic_DNA"/>
</dbReference>
<name>A0A1H8PAR7_9ACTN</name>
<feature type="transmembrane region" description="Helical" evidence="2">
    <location>
        <begin position="350"/>
        <end position="372"/>
    </location>
</feature>
<evidence type="ECO:0000313" key="3">
    <source>
        <dbReference type="EMBL" id="SEO38718.1"/>
    </source>
</evidence>
<feature type="transmembrane region" description="Helical" evidence="2">
    <location>
        <begin position="392"/>
        <end position="417"/>
    </location>
</feature>
<feature type="transmembrane region" description="Helical" evidence="2">
    <location>
        <begin position="46"/>
        <end position="66"/>
    </location>
</feature>
<evidence type="ECO:0000313" key="4">
    <source>
        <dbReference type="Proteomes" id="UP000198960"/>
    </source>
</evidence>
<keyword evidence="2" id="KW-0812">Transmembrane</keyword>
<feature type="transmembrane region" description="Helical" evidence="2">
    <location>
        <begin position="198"/>
        <end position="218"/>
    </location>
</feature>
<accession>A0A1H8PAR7</accession>
<keyword evidence="2" id="KW-1133">Transmembrane helix</keyword>
<dbReference type="PANTHER" id="PTHR41771:SF1">
    <property type="entry name" value="MEMBRANE PROTEIN"/>
    <property type="match status" value="1"/>
</dbReference>
<gene>
    <name evidence="3" type="ORF">SAMN05660991_00054</name>
</gene>
<dbReference type="PANTHER" id="PTHR41771">
    <property type="entry name" value="MEMBRANE PROTEIN-RELATED"/>
    <property type="match status" value="1"/>
</dbReference>
<dbReference type="AlphaFoldDB" id="A0A1H8PAR7"/>
<proteinExistence type="predicted"/>
<dbReference type="Pfam" id="PF07907">
    <property type="entry name" value="YibE_F"/>
    <property type="match status" value="1"/>
</dbReference>
<evidence type="ECO:0000256" key="2">
    <source>
        <dbReference type="SAM" id="Phobius"/>
    </source>
</evidence>
<reference evidence="4" key="1">
    <citation type="submission" date="2016-10" db="EMBL/GenBank/DDBJ databases">
        <authorList>
            <person name="Varghese N."/>
            <person name="Submissions S."/>
        </authorList>
    </citation>
    <scope>NUCLEOTIDE SEQUENCE [LARGE SCALE GENOMIC DNA]</scope>
    <source>
        <strain evidence="4">DSM 45413</strain>
    </source>
</reference>
<feature type="transmembrane region" description="Helical" evidence="2">
    <location>
        <begin position="254"/>
        <end position="274"/>
    </location>
</feature>
<evidence type="ECO:0000256" key="1">
    <source>
        <dbReference type="SAM" id="MobiDB-lite"/>
    </source>
</evidence>
<keyword evidence="4" id="KW-1185">Reference proteome</keyword>
<keyword evidence="2" id="KW-0472">Membrane</keyword>
<feature type="transmembrane region" description="Helical" evidence="2">
    <location>
        <begin position="224"/>
        <end position="242"/>
    </location>
</feature>